<evidence type="ECO:0000313" key="1">
    <source>
        <dbReference type="Proteomes" id="UP000887565"/>
    </source>
</evidence>
<dbReference type="AlphaFoldDB" id="A0A915K1Q5"/>
<keyword evidence="1" id="KW-1185">Reference proteome</keyword>
<dbReference type="WBParaSite" id="nRc.2.0.1.t32150-RA">
    <property type="protein sequence ID" value="nRc.2.0.1.t32150-RA"/>
    <property type="gene ID" value="nRc.2.0.1.g32150"/>
</dbReference>
<sequence length="76" mass="8708">MDENLSKNWAGCFRVATDEQDGSPVLYLKNKRMAFGRLRPISCLLDPWGQRKKGKLDSVDCPSISYNYQLLLIDLD</sequence>
<organism evidence="1 2">
    <name type="scientific">Romanomermis culicivorax</name>
    <name type="common">Nematode worm</name>
    <dbReference type="NCBI Taxonomy" id="13658"/>
    <lineage>
        <taxon>Eukaryota</taxon>
        <taxon>Metazoa</taxon>
        <taxon>Ecdysozoa</taxon>
        <taxon>Nematoda</taxon>
        <taxon>Enoplea</taxon>
        <taxon>Dorylaimia</taxon>
        <taxon>Mermithida</taxon>
        <taxon>Mermithoidea</taxon>
        <taxon>Mermithidae</taxon>
        <taxon>Romanomermis</taxon>
    </lineage>
</organism>
<accession>A0A915K1Q5</accession>
<reference evidence="2" key="1">
    <citation type="submission" date="2022-11" db="UniProtKB">
        <authorList>
            <consortium name="WormBaseParasite"/>
        </authorList>
    </citation>
    <scope>IDENTIFICATION</scope>
</reference>
<evidence type="ECO:0000313" key="2">
    <source>
        <dbReference type="WBParaSite" id="nRc.2.0.1.t32150-RA"/>
    </source>
</evidence>
<protein>
    <submittedName>
        <fullName evidence="2">Uncharacterized protein</fullName>
    </submittedName>
</protein>
<dbReference type="Proteomes" id="UP000887565">
    <property type="component" value="Unplaced"/>
</dbReference>
<name>A0A915K1Q5_ROMCU</name>
<proteinExistence type="predicted"/>